<keyword evidence="4" id="KW-1185">Reference proteome</keyword>
<dbReference type="GO" id="GO:0003796">
    <property type="term" value="F:lysozyme activity"/>
    <property type="evidence" value="ECO:0007669"/>
    <property type="project" value="InterPro"/>
</dbReference>
<dbReference type="eggNOG" id="COG1388">
    <property type="taxonomic scope" value="Bacteria"/>
</dbReference>
<dbReference type="GO" id="GO:0016052">
    <property type="term" value="P:carbohydrate catabolic process"/>
    <property type="evidence" value="ECO:0007669"/>
    <property type="project" value="TreeGrafter"/>
</dbReference>
<dbReference type="PROSITE" id="PS51904">
    <property type="entry name" value="GLYCOSYL_HYDROL_F25_2"/>
    <property type="match status" value="1"/>
</dbReference>
<evidence type="ECO:0000313" key="4">
    <source>
        <dbReference type="Proteomes" id="UP000003100"/>
    </source>
</evidence>
<dbReference type="Gene3D" id="3.10.350.10">
    <property type="entry name" value="LysM domain"/>
    <property type="match status" value="1"/>
</dbReference>
<dbReference type="InterPro" id="IPR036779">
    <property type="entry name" value="LysM_dom_sf"/>
</dbReference>
<dbReference type="Pfam" id="PF01476">
    <property type="entry name" value="LysM"/>
    <property type="match status" value="1"/>
</dbReference>
<dbReference type="InterPro" id="IPR017853">
    <property type="entry name" value="GH"/>
</dbReference>
<dbReference type="Gene3D" id="3.20.20.80">
    <property type="entry name" value="Glycosidases"/>
    <property type="match status" value="1"/>
</dbReference>
<dbReference type="SUPFAM" id="SSF54106">
    <property type="entry name" value="LysM domain"/>
    <property type="match status" value="1"/>
</dbReference>
<dbReference type="HOGENOM" id="CLU_044973_8_1_9"/>
<protein>
    <recommendedName>
        <fullName evidence="2">LysM domain-containing protein</fullName>
    </recommendedName>
</protein>
<dbReference type="Proteomes" id="UP000003100">
    <property type="component" value="Unassembled WGS sequence"/>
</dbReference>
<accession>C0CS20</accession>
<reference evidence="3 4" key="2">
    <citation type="submission" date="2009-02" db="EMBL/GenBank/DDBJ databases">
        <title>Draft genome sequence of Blautia hydrogenotrophica DSM 10507 (Ruminococcus hydrogenotrophicus DSM 10507).</title>
        <authorList>
            <person name="Sudarsanam P."/>
            <person name="Ley R."/>
            <person name="Guruge J."/>
            <person name="Turnbaugh P.J."/>
            <person name="Mahowald M."/>
            <person name="Liep D."/>
            <person name="Gordon J."/>
        </authorList>
    </citation>
    <scope>NUCLEOTIDE SEQUENCE [LARGE SCALE GENOMIC DNA]</scope>
    <source>
        <strain evidence="4">DSM 10507 / JCM 14656 / S5a33</strain>
    </source>
</reference>
<dbReference type="GO" id="GO:0016998">
    <property type="term" value="P:cell wall macromolecule catabolic process"/>
    <property type="evidence" value="ECO:0007669"/>
    <property type="project" value="InterPro"/>
</dbReference>
<dbReference type="PANTHER" id="PTHR34135:SF2">
    <property type="entry name" value="LYSOZYME"/>
    <property type="match status" value="1"/>
</dbReference>
<evidence type="ECO:0000313" key="3">
    <source>
        <dbReference type="EMBL" id="EEG47434.1"/>
    </source>
</evidence>
<dbReference type="InterPro" id="IPR018392">
    <property type="entry name" value="LysM"/>
</dbReference>
<dbReference type="eggNOG" id="COG3757">
    <property type="taxonomic scope" value="Bacteria"/>
</dbReference>
<dbReference type="InterPro" id="IPR003646">
    <property type="entry name" value="SH3-like_bac-type"/>
</dbReference>
<gene>
    <name evidence="3" type="ORF">RUMHYD_03686</name>
</gene>
<name>C0CS20_BLAHS</name>
<dbReference type="PROSITE" id="PS51782">
    <property type="entry name" value="LYSM"/>
    <property type="match status" value="1"/>
</dbReference>
<dbReference type="GO" id="GO:0009253">
    <property type="term" value="P:peptidoglycan catabolic process"/>
    <property type="evidence" value="ECO:0007669"/>
    <property type="project" value="InterPro"/>
</dbReference>
<dbReference type="EMBL" id="ACBZ01000196">
    <property type="protein sequence ID" value="EEG47434.1"/>
    <property type="molecule type" value="Genomic_DNA"/>
</dbReference>
<dbReference type="SUPFAM" id="SSF51445">
    <property type="entry name" value="(Trans)glycosidases"/>
    <property type="match status" value="1"/>
</dbReference>
<feature type="domain" description="LysM" evidence="2">
    <location>
        <begin position="210"/>
        <end position="254"/>
    </location>
</feature>
<dbReference type="SMART" id="SM00257">
    <property type="entry name" value="LysM"/>
    <property type="match status" value="1"/>
</dbReference>
<evidence type="ECO:0000256" key="1">
    <source>
        <dbReference type="ARBA" id="ARBA00010646"/>
    </source>
</evidence>
<comment type="caution">
    <text evidence="3">The sequence shown here is derived from an EMBL/GenBank/DDBJ whole genome shotgun (WGS) entry which is preliminary data.</text>
</comment>
<dbReference type="PATRIC" id="fig|476272.21.peg.365"/>
<dbReference type="AlphaFoldDB" id="C0CS20"/>
<evidence type="ECO:0000259" key="2">
    <source>
        <dbReference type="PROSITE" id="PS51782"/>
    </source>
</evidence>
<dbReference type="GeneID" id="86823444"/>
<dbReference type="Pfam" id="PF01183">
    <property type="entry name" value="Glyco_hydro_25"/>
    <property type="match status" value="1"/>
</dbReference>
<dbReference type="Pfam" id="PF08239">
    <property type="entry name" value="SH3_3"/>
    <property type="match status" value="1"/>
</dbReference>
<dbReference type="CDD" id="cd00118">
    <property type="entry name" value="LysM"/>
    <property type="match status" value="1"/>
</dbReference>
<dbReference type="RefSeq" id="WP_005952251.1">
    <property type="nucleotide sequence ID" value="NZ_CP136423.1"/>
</dbReference>
<dbReference type="InterPro" id="IPR002053">
    <property type="entry name" value="Glyco_hydro_25"/>
</dbReference>
<organism evidence="3 4">
    <name type="scientific">Blautia hydrogenotrophica (strain DSM 10507 / JCM 14656 / S5a33)</name>
    <name type="common">Ruminococcus hydrogenotrophicus</name>
    <dbReference type="NCBI Taxonomy" id="476272"/>
    <lineage>
        <taxon>Bacteria</taxon>
        <taxon>Bacillati</taxon>
        <taxon>Bacillota</taxon>
        <taxon>Clostridia</taxon>
        <taxon>Lachnospirales</taxon>
        <taxon>Lachnospiraceae</taxon>
        <taxon>Blautia</taxon>
    </lineage>
</organism>
<reference evidence="3 4" key="1">
    <citation type="submission" date="2009-01" db="EMBL/GenBank/DDBJ databases">
        <authorList>
            <person name="Fulton L."/>
            <person name="Clifton S."/>
            <person name="Fulton B."/>
            <person name="Xu J."/>
            <person name="Minx P."/>
            <person name="Pepin K.H."/>
            <person name="Johnson M."/>
            <person name="Bhonagiri V."/>
            <person name="Nash W.E."/>
            <person name="Mardis E.R."/>
            <person name="Wilson R.K."/>
        </authorList>
    </citation>
    <scope>NUCLEOTIDE SEQUENCE [LARGE SCALE GENOMIC DNA]</scope>
    <source>
        <strain evidence="4">DSM 10507 / JCM 14656 / S5a33</strain>
    </source>
</reference>
<comment type="similarity">
    <text evidence="1">Belongs to the glycosyl hydrolase 25 family.</text>
</comment>
<dbReference type="Gene3D" id="2.30.30.40">
    <property type="entry name" value="SH3 Domains"/>
    <property type="match status" value="1"/>
</dbReference>
<sequence>MEIRGIDVSAYNRVTDYKKVAKAGIKVAILRITERGNKVDSTFYGNYEGFVGAGIKVGVYKYSYALSVAQAQEEARKVLETLSGRKLDYPVFYDMEWSEQRSLPRTTVTAIVKAFRKVIVDGGYLFGIYCNTDWYYHVLDTASLPYDYWLAAYPYNDKGQIVESLRPPVGIGWQYSSKGRIPGIEGDVDLDVFYKDFSGGSSGEDASGTVSYTVKAGDTLSGIAQKYNTTVEKLVSLNHISDANLIYVGQKIQIPKTDEAYKTWVGACTGNSVNVRKGPGLSYGNIAGYPRLNKGNLVDVIGEKNANDGVPWYYIWIAKKYKGYVRHDYIRRV</sequence>
<proteinExistence type="inferred from homology"/>
<dbReference type="PANTHER" id="PTHR34135">
    <property type="entry name" value="LYSOZYME"/>
    <property type="match status" value="1"/>
</dbReference>